<dbReference type="InterPro" id="IPR002478">
    <property type="entry name" value="PUA"/>
</dbReference>
<name>A0A523B9R6_9CREN</name>
<reference evidence="3 5" key="1">
    <citation type="journal article" date="2019" name="Nat. Microbiol.">
        <title>Expanding anaerobic alkane metabolism in the domain of Archaea.</title>
        <authorList>
            <person name="Wang Y."/>
            <person name="Wegener G."/>
            <person name="Hou J."/>
            <person name="Wang F."/>
            <person name="Xiao X."/>
        </authorList>
    </citation>
    <scope>NUCLEOTIDE SEQUENCE [LARGE SCALE GENOMIC DNA]</scope>
    <source>
        <strain evidence="3">WYZ-LMO11</strain>
    </source>
</reference>
<dbReference type="InterPro" id="IPR015947">
    <property type="entry name" value="PUA-like_sf"/>
</dbReference>
<dbReference type="InterPro" id="IPR004521">
    <property type="entry name" value="Uncharacterised_CHP00451"/>
</dbReference>
<dbReference type="AlphaFoldDB" id="A0A523B9R6"/>
<dbReference type="Proteomes" id="UP000316080">
    <property type="component" value="Unassembled WGS sequence"/>
</dbReference>
<dbReference type="Pfam" id="PF14810">
    <property type="entry name" value="TGT_C2"/>
    <property type="match status" value="1"/>
</dbReference>
<dbReference type="Gene3D" id="3.10.450.90">
    <property type="entry name" value="ArcTGT, C2 domain"/>
    <property type="match status" value="1"/>
</dbReference>
<organism evidence="3 5">
    <name type="scientific">Thermoproteota archaeon</name>
    <dbReference type="NCBI Taxonomy" id="2056631"/>
    <lineage>
        <taxon>Archaea</taxon>
        <taxon>Thermoproteota</taxon>
    </lineage>
</organism>
<feature type="domain" description="PUA" evidence="1">
    <location>
        <begin position="84"/>
        <end position="158"/>
    </location>
</feature>
<dbReference type="SUPFAM" id="SSF88802">
    <property type="entry name" value="Pre-PUA domain"/>
    <property type="match status" value="1"/>
</dbReference>
<sequence>MLSGITKDELIRIRAVADIQFGKGCGKILFPEEVMVIRSKRTGKIKNIYHNGKLIATLRTNDGYLALSIEGAKRLISILPYPKYRVVVKDEVVEFLKKGRNLFSKHVISCDEEIRPGEEVIITDLKENVIAVGKSLLNGREMRRFKNGIAVKVRSGVNEED</sequence>
<evidence type="ECO:0000259" key="1">
    <source>
        <dbReference type="SMART" id="SM00359"/>
    </source>
</evidence>
<evidence type="ECO:0000313" key="5">
    <source>
        <dbReference type="Proteomes" id="UP000317265"/>
    </source>
</evidence>
<accession>A0A523B9R6</accession>
<dbReference type="InterPro" id="IPR029402">
    <property type="entry name" value="TGT_C2"/>
</dbReference>
<gene>
    <name evidence="3" type="ORF">DSO09_06610</name>
    <name evidence="2" type="ORF">EF809_02300</name>
</gene>
<dbReference type="NCBIfam" id="TIGR00451">
    <property type="entry name" value="unchar_dom_2"/>
    <property type="match status" value="1"/>
</dbReference>
<dbReference type="CDD" id="cd21149">
    <property type="entry name" value="PUA_archaeosine_TGT"/>
    <property type="match status" value="1"/>
</dbReference>
<dbReference type="EMBL" id="QNVI01000066">
    <property type="protein sequence ID" value="TDA37675.1"/>
    <property type="molecule type" value="Genomic_DNA"/>
</dbReference>
<reference evidence="2 4" key="2">
    <citation type="journal article" date="2019" name="Nat. Microbiol.">
        <title>Wide diversity of methane and short-chain alkane metabolisms in uncultured archaea.</title>
        <authorList>
            <person name="Borrel G."/>
            <person name="Adam P.S."/>
            <person name="McKay L.J."/>
            <person name="Chen L.X."/>
            <person name="Sierra-Garcia I.N."/>
            <person name="Sieber C.M."/>
            <person name="Letourneur Q."/>
            <person name="Ghozlane A."/>
            <person name="Andersen G.L."/>
            <person name="Li W.J."/>
            <person name="Hallam S.J."/>
            <person name="Muyzer G."/>
            <person name="de Oliveira V.M."/>
            <person name="Inskeep W.P."/>
            <person name="Banfield J.F."/>
            <person name="Gribaldo S."/>
        </authorList>
    </citation>
    <scope>NUCLEOTIDE SEQUENCE [LARGE SCALE GENOMIC DNA]</scope>
    <source>
        <strain evidence="2">Verst-YHS</strain>
    </source>
</reference>
<dbReference type="Pfam" id="PF01472">
    <property type="entry name" value="PUA"/>
    <property type="match status" value="1"/>
</dbReference>
<dbReference type="PROSITE" id="PS50890">
    <property type="entry name" value="PUA"/>
    <property type="match status" value="1"/>
</dbReference>
<dbReference type="Gene3D" id="2.30.130.10">
    <property type="entry name" value="PUA domain"/>
    <property type="match status" value="1"/>
</dbReference>
<evidence type="ECO:0000313" key="3">
    <source>
        <dbReference type="EMBL" id="TDA37675.1"/>
    </source>
</evidence>
<dbReference type="Proteomes" id="UP000317265">
    <property type="component" value="Unassembled WGS sequence"/>
</dbReference>
<evidence type="ECO:0000313" key="4">
    <source>
        <dbReference type="Proteomes" id="UP000316080"/>
    </source>
</evidence>
<comment type="caution">
    <text evidence="3">The sequence shown here is derived from an EMBL/GenBank/DDBJ whole genome shotgun (WGS) entry which is preliminary data.</text>
</comment>
<dbReference type="InterPro" id="IPR038250">
    <property type="entry name" value="TGT_C2_sf"/>
</dbReference>
<dbReference type="SMART" id="SM00359">
    <property type="entry name" value="PUA"/>
    <property type="match status" value="1"/>
</dbReference>
<protein>
    <submittedName>
        <fullName evidence="3">Pseudouridine synthase</fullName>
    </submittedName>
</protein>
<dbReference type="EMBL" id="RXIH01000018">
    <property type="protein sequence ID" value="RZN56742.1"/>
    <property type="molecule type" value="Genomic_DNA"/>
</dbReference>
<dbReference type="GO" id="GO:0003723">
    <property type="term" value="F:RNA binding"/>
    <property type="evidence" value="ECO:0007669"/>
    <property type="project" value="InterPro"/>
</dbReference>
<dbReference type="SUPFAM" id="SSF88697">
    <property type="entry name" value="PUA domain-like"/>
    <property type="match status" value="1"/>
</dbReference>
<proteinExistence type="predicted"/>
<dbReference type="InterPro" id="IPR036974">
    <property type="entry name" value="PUA_sf"/>
</dbReference>
<evidence type="ECO:0000313" key="2">
    <source>
        <dbReference type="EMBL" id="RZN56742.1"/>
    </source>
</evidence>